<reference evidence="3" key="1">
    <citation type="journal article" date="2014" name="Proc. Natl. Acad. Sci. U.S.A.">
        <title>Extensive sampling of basidiomycete genomes demonstrates inadequacy of the white-rot/brown-rot paradigm for wood decay fungi.</title>
        <authorList>
            <person name="Riley R."/>
            <person name="Salamov A.A."/>
            <person name="Brown D.W."/>
            <person name="Nagy L.G."/>
            <person name="Floudas D."/>
            <person name="Held B.W."/>
            <person name="Levasseur A."/>
            <person name="Lombard V."/>
            <person name="Morin E."/>
            <person name="Otillar R."/>
            <person name="Lindquist E.A."/>
            <person name="Sun H."/>
            <person name="LaButti K.M."/>
            <person name="Schmutz J."/>
            <person name="Jabbour D."/>
            <person name="Luo H."/>
            <person name="Baker S.E."/>
            <person name="Pisabarro A.G."/>
            <person name="Walton J.D."/>
            <person name="Blanchette R.A."/>
            <person name="Henrissat B."/>
            <person name="Martin F."/>
            <person name="Cullen D."/>
            <person name="Hibbett D.S."/>
            <person name="Grigoriev I.V."/>
        </authorList>
    </citation>
    <scope>NUCLEOTIDE SEQUENCE [LARGE SCALE GENOMIC DNA]</scope>
    <source>
        <strain evidence="3">CBS 339.88</strain>
    </source>
</reference>
<proteinExistence type="predicted"/>
<dbReference type="PANTHER" id="PTHR37015:SF2">
    <property type="entry name" value="REVERSE TRANSCRIPTASE DOMAIN-CONTAINING PROTEIN"/>
    <property type="match status" value="1"/>
</dbReference>
<evidence type="ECO:0000313" key="3">
    <source>
        <dbReference type="Proteomes" id="UP000027222"/>
    </source>
</evidence>
<dbReference type="AlphaFoldDB" id="A0A067SVG8"/>
<dbReference type="Proteomes" id="UP000027222">
    <property type="component" value="Unassembled WGS sequence"/>
</dbReference>
<gene>
    <name evidence="2" type="ORF">GALMADRAFT_141780</name>
</gene>
<name>A0A067SVG8_GALM3</name>
<protein>
    <recommendedName>
        <fullName evidence="4">Reverse transcriptase domain-containing protein</fullName>
    </recommendedName>
</protein>
<evidence type="ECO:0008006" key="4">
    <source>
        <dbReference type="Google" id="ProtNLM"/>
    </source>
</evidence>
<organism evidence="2 3">
    <name type="scientific">Galerina marginata (strain CBS 339.88)</name>
    <dbReference type="NCBI Taxonomy" id="685588"/>
    <lineage>
        <taxon>Eukaryota</taxon>
        <taxon>Fungi</taxon>
        <taxon>Dikarya</taxon>
        <taxon>Basidiomycota</taxon>
        <taxon>Agaricomycotina</taxon>
        <taxon>Agaricomycetes</taxon>
        <taxon>Agaricomycetidae</taxon>
        <taxon>Agaricales</taxon>
        <taxon>Agaricineae</taxon>
        <taxon>Strophariaceae</taxon>
        <taxon>Galerina</taxon>
    </lineage>
</organism>
<dbReference type="PANTHER" id="PTHR37015">
    <property type="entry name" value="REVERSE TRANSCRIPTASE DOMAIN-CONTAINING PROTEIN"/>
    <property type="match status" value="1"/>
</dbReference>
<feature type="region of interest" description="Disordered" evidence="1">
    <location>
        <begin position="152"/>
        <end position="176"/>
    </location>
</feature>
<feature type="compositionally biased region" description="Low complexity" evidence="1">
    <location>
        <begin position="159"/>
        <end position="176"/>
    </location>
</feature>
<feature type="region of interest" description="Disordered" evidence="1">
    <location>
        <begin position="744"/>
        <end position="768"/>
    </location>
</feature>
<sequence length="922" mass="104656">MASSTSPNASKSSFGQTLQFITDIKLQELEKQRLAYQAHAKVLDKAQAFGEKGDILKKVEVLAKAVKSWTGSGAVTESKIVGGKLQLTNLAFWIQQAKHDPSFSREIAEGWADTLEEHIRHTIMRFDSAKLFGNLFNEWLTSGDSVALAYQAGPEPAEGNDTSDSDGTTGETNSSGYVAVGRKEMYEQKEKLISIVFDEYPADVKELNAYLEDLFSSEEATKALEKLRKELKDFSYWLQRRPIAVQDVKNAIKGLLASGLMDEEKRTTLKAFEENSTVLDEVTSVLNMRMASLESWTWPKEGILVEFRRHLNGKYRAFTDPEIMDALLLQHIGVSWQVKLKSALTRVFESKAWVRPAPPLHEAKQRRVEQLHGHQDEFSIEAKRESNRKTMFFLTQLQETASEVEPYDDVVDAPASDSKAMGGAALVKQKLLHIMTTESYLNTALYGTHATVCSDLEWFGPSLPHASILTVLEFMGMSKSWLSFYQAFLSAPIHFPGESEIRVRKRGTPISYSLSVLCGEAVIFMMDLAVNQRANGLFLHRMHDDLWLWDASVEKVAAGWAEMNKYAKLVGLTFNTKKTGSAYVGPLAEDAIRLPKGDIRWGFLKFDTSESRFVFDQQEISNNIIEMRRQLANAKSVFGWVNTYNKYMTYILRNLGGIPANCFGKPHIIGMIDTLGRIQRELFPDGSASAVGYLRKIIKERFGVTDLPEGYFYFPIGSGGLELRNTMLELLVLEKRDKPLFTYAEEESDDEPDPEDEDEDDDDDDGSADEQFLEYKAVAEEKFKKRIEDDRKVYKRLKEAWDVDRDNRRGKRGTAATKEFMPFEEYTSLRESWLTSWGDSYRHMLEQPSVRQVVQVPKVREALSAPSSKLSWDSMDWYDKWVVSMYGEEVVKKFGGLEAVDPNLIPVGMVQLFRTSRIKLDQ</sequence>
<dbReference type="EMBL" id="KL142384">
    <property type="protein sequence ID" value="KDR74037.1"/>
    <property type="molecule type" value="Genomic_DNA"/>
</dbReference>
<accession>A0A067SVG8</accession>
<evidence type="ECO:0000256" key="1">
    <source>
        <dbReference type="SAM" id="MobiDB-lite"/>
    </source>
</evidence>
<keyword evidence="3" id="KW-1185">Reference proteome</keyword>
<dbReference type="STRING" id="685588.A0A067SVG8"/>
<dbReference type="OrthoDB" id="74545at2759"/>
<dbReference type="HOGENOM" id="CLU_008952_0_0_1"/>
<evidence type="ECO:0000313" key="2">
    <source>
        <dbReference type="EMBL" id="KDR74037.1"/>
    </source>
</evidence>